<evidence type="ECO:0000313" key="4">
    <source>
        <dbReference type="Proteomes" id="UP001314205"/>
    </source>
</evidence>
<dbReference type="InterPro" id="IPR038717">
    <property type="entry name" value="Tc1-like_DDE_dom"/>
</dbReference>
<proteinExistence type="predicted"/>
<evidence type="ECO:0000259" key="2">
    <source>
        <dbReference type="Pfam" id="PF13358"/>
    </source>
</evidence>
<feature type="domain" description="Tc1-like transposase DDE" evidence="2">
    <location>
        <begin position="241"/>
        <end position="370"/>
    </location>
</feature>
<dbReference type="AlphaFoldDB" id="A0AAV1LY45"/>
<reference evidence="3 4" key="1">
    <citation type="submission" date="2023-11" db="EMBL/GenBank/DDBJ databases">
        <authorList>
            <person name="Hedman E."/>
            <person name="Englund M."/>
            <person name="Stromberg M."/>
            <person name="Nyberg Akerstrom W."/>
            <person name="Nylinder S."/>
            <person name="Jareborg N."/>
            <person name="Kallberg Y."/>
            <person name="Kronander E."/>
        </authorList>
    </citation>
    <scope>NUCLEOTIDE SEQUENCE [LARGE SCALE GENOMIC DNA]</scope>
</reference>
<evidence type="ECO:0000313" key="3">
    <source>
        <dbReference type="EMBL" id="CAK1599939.1"/>
    </source>
</evidence>
<feature type="compositionally biased region" description="Low complexity" evidence="1">
    <location>
        <begin position="424"/>
        <end position="443"/>
    </location>
</feature>
<evidence type="ECO:0000256" key="1">
    <source>
        <dbReference type="SAM" id="MobiDB-lite"/>
    </source>
</evidence>
<dbReference type="GO" id="GO:0003676">
    <property type="term" value="F:nucleic acid binding"/>
    <property type="evidence" value="ECO:0007669"/>
    <property type="project" value="InterPro"/>
</dbReference>
<dbReference type="PANTHER" id="PTHR33939">
    <property type="entry name" value="PROTEIN CBG22215"/>
    <property type="match status" value="1"/>
</dbReference>
<accession>A0AAV1LY45</accession>
<dbReference type="Proteomes" id="UP001314205">
    <property type="component" value="Unassembled WGS sequence"/>
</dbReference>
<sequence>MSKVIKSSAREMILKVKEFCEAEQKNQGVLIPLNNVRKRVAAITGVSEKTITRITKEGITAASTSKKIVTPGKSRPHPKKFDLDGFDLCAIRQKIHSFYVVHKELPTLAKLRAALREDINFQGSITTLHRILNRIGFKYKRCQSRRKLLMERHDITAWRARYLDKIRINRTVEKRPVVYLDETYIHNTYHTKSCWQSEKEPGMFVSESSGSRWIIAHAGTKDGFINGALLMFKSQSKSSDYHDDMNSANFLKWVTEKLVPNLPERSLVVMDNAPYHCTQLNKAPSMSNIKSSMQEWLRQKGIYFEDTWRKAVLFELIKQNKGPPTFAVDELLTAHGHEVLRLPPYHCDLNPVEKIWSLVKRKVADKNVAQEPKEIVKLTVEAFESITAEDWTAQCTHVEHLEEEYLKNEGLMDEEMDRIIISTASDTETESDSVSIHSSDSDVPMAADHNYSIKL</sequence>
<protein>
    <recommendedName>
        <fullName evidence="2">Tc1-like transposase DDE domain-containing protein</fullName>
    </recommendedName>
</protein>
<dbReference type="InterPro" id="IPR036397">
    <property type="entry name" value="RNaseH_sf"/>
</dbReference>
<dbReference type="PANTHER" id="PTHR33939:SF1">
    <property type="entry name" value="DUF4371 DOMAIN-CONTAINING PROTEIN"/>
    <property type="match status" value="1"/>
</dbReference>
<organism evidence="3 4">
    <name type="scientific">Parnassius mnemosyne</name>
    <name type="common">clouded apollo</name>
    <dbReference type="NCBI Taxonomy" id="213953"/>
    <lineage>
        <taxon>Eukaryota</taxon>
        <taxon>Metazoa</taxon>
        <taxon>Ecdysozoa</taxon>
        <taxon>Arthropoda</taxon>
        <taxon>Hexapoda</taxon>
        <taxon>Insecta</taxon>
        <taxon>Pterygota</taxon>
        <taxon>Neoptera</taxon>
        <taxon>Endopterygota</taxon>
        <taxon>Lepidoptera</taxon>
        <taxon>Glossata</taxon>
        <taxon>Ditrysia</taxon>
        <taxon>Papilionoidea</taxon>
        <taxon>Papilionidae</taxon>
        <taxon>Parnassiinae</taxon>
        <taxon>Parnassini</taxon>
        <taxon>Parnassius</taxon>
        <taxon>Driopa</taxon>
    </lineage>
</organism>
<comment type="caution">
    <text evidence="3">The sequence shown here is derived from an EMBL/GenBank/DDBJ whole genome shotgun (WGS) entry which is preliminary data.</text>
</comment>
<name>A0AAV1LY45_9NEOP</name>
<gene>
    <name evidence="3" type="ORF">PARMNEM_LOCUS18757</name>
</gene>
<feature type="region of interest" description="Disordered" evidence="1">
    <location>
        <begin position="424"/>
        <end position="455"/>
    </location>
</feature>
<dbReference type="EMBL" id="CAVLGL010000115">
    <property type="protein sequence ID" value="CAK1599939.1"/>
    <property type="molecule type" value="Genomic_DNA"/>
</dbReference>
<keyword evidence="4" id="KW-1185">Reference proteome</keyword>
<dbReference type="Gene3D" id="3.30.420.10">
    <property type="entry name" value="Ribonuclease H-like superfamily/Ribonuclease H"/>
    <property type="match status" value="1"/>
</dbReference>
<dbReference type="Pfam" id="PF13358">
    <property type="entry name" value="DDE_3"/>
    <property type="match status" value="1"/>
</dbReference>